<dbReference type="SUPFAM" id="SSF54506">
    <property type="entry name" value="Diaminopimelate epimerase-like"/>
    <property type="match status" value="1"/>
</dbReference>
<dbReference type="PIRSF" id="PIRSF016184">
    <property type="entry name" value="PhzC_PhzF"/>
    <property type="match status" value="1"/>
</dbReference>
<keyword evidence="4" id="KW-1185">Reference proteome</keyword>
<reference evidence="3 4" key="1">
    <citation type="journal article" date="2019" name="Int. J. Syst. Evol. Microbiol.">
        <title>The Global Catalogue of Microorganisms (GCM) 10K type strain sequencing project: providing services to taxonomists for standard genome sequencing and annotation.</title>
        <authorList>
            <consortium name="The Broad Institute Genomics Platform"/>
            <consortium name="The Broad Institute Genome Sequencing Center for Infectious Disease"/>
            <person name="Wu L."/>
            <person name="Ma J."/>
        </authorList>
    </citation>
    <scope>NUCLEOTIDE SEQUENCE [LARGE SCALE GENOMIC DNA]</scope>
    <source>
        <strain evidence="3 4">JCM 15309</strain>
    </source>
</reference>
<evidence type="ECO:0000313" key="3">
    <source>
        <dbReference type="EMBL" id="GAA1960597.1"/>
    </source>
</evidence>
<comment type="similarity">
    <text evidence="1">Belongs to the PhzF family.</text>
</comment>
<dbReference type="Pfam" id="PF02567">
    <property type="entry name" value="PhzC-PhzF"/>
    <property type="match status" value="1"/>
</dbReference>
<dbReference type="Proteomes" id="UP001500571">
    <property type="component" value="Unassembled WGS sequence"/>
</dbReference>
<dbReference type="Gene3D" id="3.10.310.10">
    <property type="entry name" value="Diaminopimelate Epimerase, Chain A, domain 1"/>
    <property type="match status" value="2"/>
</dbReference>
<evidence type="ECO:0000313" key="4">
    <source>
        <dbReference type="Proteomes" id="UP001500571"/>
    </source>
</evidence>
<organism evidence="3 4">
    <name type="scientific">Nocardioides panacihumi</name>
    <dbReference type="NCBI Taxonomy" id="400774"/>
    <lineage>
        <taxon>Bacteria</taxon>
        <taxon>Bacillati</taxon>
        <taxon>Actinomycetota</taxon>
        <taxon>Actinomycetes</taxon>
        <taxon>Propionibacteriales</taxon>
        <taxon>Nocardioidaceae</taxon>
        <taxon>Nocardioides</taxon>
    </lineage>
</organism>
<sequence>MRSVRVPIFQIDAFSSRRFAGNPAAVVLLDDFPDDALMQAVAAENNLSETAFVAPDAAGELRLRWFTPLVEVALCGHATLAAAAVLLDHVGQRRDTVVFHTASGPLSVHREDGGFRMDLPARTVTAGPTPPALSAALGTVPIECAVDGANYLALLATAADVASLVPDLGAVARLDRTGVVVTAPGDGAHDFVSRYFAPAKGIAEDPVTGGAHCALVPFWAAKTGRSTFLARQASARGGELACRLVGDRVHLRGSCALYLEGHIEL</sequence>
<dbReference type="NCBIfam" id="TIGR00654">
    <property type="entry name" value="PhzF_family"/>
    <property type="match status" value="1"/>
</dbReference>
<name>A0ABN2QYZ9_9ACTN</name>
<proteinExistence type="inferred from homology"/>
<evidence type="ECO:0000256" key="2">
    <source>
        <dbReference type="ARBA" id="ARBA00023235"/>
    </source>
</evidence>
<protein>
    <submittedName>
        <fullName evidence="3">PhzF family phenazine biosynthesis protein</fullName>
    </submittedName>
</protein>
<dbReference type="PANTHER" id="PTHR13774:SF17">
    <property type="entry name" value="PHENAZINE BIOSYNTHESIS-LIKE DOMAIN-CONTAINING PROTEIN"/>
    <property type="match status" value="1"/>
</dbReference>
<gene>
    <name evidence="3" type="ORF">GCM10009798_20360</name>
</gene>
<keyword evidence="2" id="KW-0413">Isomerase</keyword>
<dbReference type="InterPro" id="IPR003719">
    <property type="entry name" value="Phenazine_PhzF-like"/>
</dbReference>
<dbReference type="PANTHER" id="PTHR13774">
    <property type="entry name" value="PHENAZINE BIOSYNTHESIS PROTEIN"/>
    <property type="match status" value="1"/>
</dbReference>
<dbReference type="EMBL" id="BAAAPB010000002">
    <property type="protein sequence ID" value="GAA1960597.1"/>
    <property type="molecule type" value="Genomic_DNA"/>
</dbReference>
<evidence type="ECO:0000256" key="1">
    <source>
        <dbReference type="ARBA" id="ARBA00008270"/>
    </source>
</evidence>
<comment type="caution">
    <text evidence="3">The sequence shown here is derived from an EMBL/GenBank/DDBJ whole genome shotgun (WGS) entry which is preliminary data.</text>
</comment>
<accession>A0ABN2QYZ9</accession>